<evidence type="ECO:0000313" key="3">
    <source>
        <dbReference type="Proteomes" id="UP000887572"/>
    </source>
</evidence>
<name>A0A914HZS4_GLORO</name>
<evidence type="ECO:0000256" key="1">
    <source>
        <dbReference type="SAM" id="Phobius"/>
    </source>
</evidence>
<dbReference type="WBParaSite" id="Gr19_v10_g5540.t1">
    <property type="protein sequence ID" value="Gr19_v10_g5540.t1"/>
    <property type="gene ID" value="Gr19_v10_g5540"/>
</dbReference>
<keyword evidence="1" id="KW-0812">Transmembrane</keyword>
<feature type="signal peptide" evidence="2">
    <location>
        <begin position="1"/>
        <end position="30"/>
    </location>
</feature>
<feature type="transmembrane region" description="Helical" evidence="1">
    <location>
        <begin position="163"/>
        <end position="183"/>
    </location>
</feature>
<sequence>MRDFACFKLFQALFTVVLLCQLLSLERLCGKFIAPQCFVKSTAASGHCDKLTIFGLNMTDELEAMSDMEKWFKLSKSDQAISIDEKNFMDKIASKFPTRRQCFPIRVSLVSALKNAYDGVTADHMEKVADMLALLLCLGFVFLLVIVFHTLGQNSSEYDLFDYLCAVYGVIIWCYSTLMAAFLSDTWTTHWECTNFCPDNLRVLLFILVLSAVLLCTSLFEILFNRSLLQKSPITHSKSAVIKRTGDVKKNGVANAKNDEEVFIVRVIQ</sequence>
<protein>
    <submittedName>
        <fullName evidence="4">Uncharacterized protein</fullName>
    </submittedName>
</protein>
<feature type="chain" id="PRO_5037387709" evidence="2">
    <location>
        <begin position="31"/>
        <end position="269"/>
    </location>
</feature>
<feature type="transmembrane region" description="Helical" evidence="1">
    <location>
        <begin position="203"/>
        <end position="224"/>
    </location>
</feature>
<keyword evidence="2" id="KW-0732">Signal</keyword>
<dbReference type="Proteomes" id="UP000887572">
    <property type="component" value="Unplaced"/>
</dbReference>
<reference evidence="4" key="1">
    <citation type="submission" date="2022-11" db="UniProtKB">
        <authorList>
            <consortium name="WormBaseParasite"/>
        </authorList>
    </citation>
    <scope>IDENTIFICATION</scope>
</reference>
<feature type="transmembrane region" description="Helical" evidence="1">
    <location>
        <begin position="131"/>
        <end position="151"/>
    </location>
</feature>
<keyword evidence="1" id="KW-1133">Transmembrane helix</keyword>
<evidence type="ECO:0000256" key="2">
    <source>
        <dbReference type="SAM" id="SignalP"/>
    </source>
</evidence>
<keyword evidence="3" id="KW-1185">Reference proteome</keyword>
<accession>A0A914HZS4</accession>
<proteinExistence type="predicted"/>
<keyword evidence="1" id="KW-0472">Membrane</keyword>
<evidence type="ECO:0000313" key="4">
    <source>
        <dbReference type="WBParaSite" id="Gr19_v10_g5540.t1"/>
    </source>
</evidence>
<dbReference type="AlphaFoldDB" id="A0A914HZS4"/>
<organism evidence="3 4">
    <name type="scientific">Globodera rostochiensis</name>
    <name type="common">Golden nematode worm</name>
    <name type="synonym">Heterodera rostochiensis</name>
    <dbReference type="NCBI Taxonomy" id="31243"/>
    <lineage>
        <taxon>Eukaryota</taxon>
        <taxon>Metazoa</taxon>
        <taxon>Ecdysozoa</taxon>
        <taxon>Nematoda</taxon>
        <taxon>Chromadorea</taxon>
        <taxon>Rhabditida</taxon>
        <taxon>Tylenchina</taxon>
        <taxon>Tylenchomorpha</taxon>
        <taxon>Tylenchoidea</taxon>
        <taxon>Heteroderidae</taxon>
        <taxon>Heteroderinae</taxon>
        <taxon>Globodera</taxon>
    </lineage>
</organism>